<feature type="domain" description="RNA polymerase sigma-70 region 4" evidence="6">
    <location>
        <begin position="115"/>
        <end position="163"/>
    </location>
</feature>
<dbReference type="Gene3D" id="1.10.1740.10">
    <property type="match status" value="1"/>
</dbReference>
<dbReference type="InterPro" id="IPR036388">
    <property type="entry name" value="WH-like_DNA-bd_sf"/>
</dbReference>
<dbReference type="GO" id="GO:0016987">
    <property type="term" value="F:sigma factor activity"/>
    <property type="evidence" value="ECO:0007669"/>
    <property type="project" value="UniProtKB-KW"/>
</dbReference>
<dbReference type="PANTHER" id="PTHR43133:SF8">
    <property type="entry name" value="RNA POLYMERASE SIGMA FACTOR HI_1459-RELATED"/>
    <property type="match status" value="1"/>
</dbReference>
<proteinExistence type="inferred from homology"/>
<evidence type="ECO:0000256" key="1">
    <source>
        <dbReference type="ARBA" id="ARBA00010641"/>
    </source>
</evidence>
<dbReference type="GO" id="GO:0006352">
    <property type="term" value="P:DNA-templated transcription initiation"/>
    <property type="evidence" value="ECO:0007669"/>
    <property type="project" value="InterPro"/>
</dbReference>
<gene>
    <name evidence="7" type="ORF">HNQ64_001884</name>
</gene>
<organism evidence="7 8">
    <name type="scientific">Prosthecobacter dejongeii</name>
    <dbReference type="NCBI Taxonomy" id="48465"/>
    <lineage>
        <taxon>Bacteria</taxon>
        <taxon>Pseudomonadati</taxon>
        <taxon>Verrucomicrobiota</taxon>
        <taxon>Verrucomicrobiia</taxon>
        <taxon>Verrucomicrobiales</taxon>
        <taxon>Verrucomicrobiaceae</taxon>
        <taxon>Prosthecobacter</taxon>
    </lineage>
</organism>
<evidence type="ECO:0000256" key="3">
    <source>
        <dbReference type="ARBA" id="ARBA00023082"/>
    </source>
</evidence>
<dbReference type="InterPro" id="IPR013325">
    <property type="entry name" value="RNA_pol_sigma_r2"/>
</dbReference>
<evidence type="ECO:0000313" key="7">
    <source>
        <dbReference type="EMBL" id="MBB5037635.1"/>
    </source>
</evidence>
<accession>A0A7W7YKK4</accession>
<dbReference type="GO" id="GO:0003677">
    <property type="term" value="F:DNA binding"/>
    <property type="evidence" value="ECO:0007669"/>
    <property type="project" value="UniProtKB-KW"/>
</dbReference>
<name>A0A7W7YKK4_9BACT</name>
<dbReference type="PANTHER" id="PTHR43133">
    <property type="entry name" value="RNA POLYMERASE ECF-TYPE SIGMA FACTO"/>
    <property type="match status" value="1"/>
</dbReference>
<keyword evidence="2" id="KW-0805">Transcription regulation</keyword>
<sequence>MERELANQLEALHADAHGWALHCCAGDFSRAEEVLQNAYLKLAQGRTHPAGTSTFKTWWFGVIRYTAHEEFRRLRCRETLLGKLWAQFQGESHDPRPSPSRQVELDEQTLQLRAALSQLPPRQAEVLHLVFYQDLTLSEAALVMKVGLGSVRQHYERGKARLRSLLQTPDSDHETRLR</sequence>
<keyword evidence="8" id="KW-1185">Reference proteome</keyword>
<dbReference type="EMBL" id="JACHIF010000003">
    <property type="protein sequence ID" value="MBB5037635.1"/>
    <property type="molecule type" value="Genomic_DNA"/>
</dbReference>
<evidence type="ECO:0000256" key="2">
    <source>
        <dbReference type="ARBA" id="ARBA00023015"/>
    </source>
</evidence>
<dbReference type="InterPro" id="IPR014284">
    <property type="entry name" value="RNA_pol_sigma-70_dom"/>
</dbReference>
<dbReference type="AlphaFoldDB" id="A0A7W7YKK4"/>
<dbReference type="SUPFAM" id="SSF88946">
    <property type="entry name" value="Sigma2 domain of RNA polymerase sigma factors"/>
    <property type="match status" value="1"/>
</dbReference>
<dbReference type="RefSeq" id="WP_184207710.1">
    <property type="nucleotide sequence ID" value="NZ_JACHIF010000003.1"/>
</dbReference>
<dbReference type="Pfam" id="PF04545">
    <property type="entry name" value="Sigma70_r4"/>
    <property type="match status" value="1"/>
</dbReference>
<keyword evidence="4" id="KW-0238">DNA-binding</keyword>
<comment type="similarity">
    <text evidence="1">Belongs to the sigma-70 factor family. ECF subfamily.</text>
</comment>
<dbReference type="InterPro" id="IPR039425">
    <property type="entry name" value="RNA_pol_sigma-70-like"/>
</dbReference>
<keyword evidence="5" id="KW-0804">Transcription</keyword>
<dbReference type="Proteomes" id="UP000534294">
    <property type="component" value="Unassembled WGS sequence"/>
</dbReference>
<dbReference type="InterPro" id="IPR007630">
    <property type="entry name" value="RNA_pol_sigma70_r4"/>
</dbReference>
<dbReference type="SUPFAM" id="SSF88659">
    <property type="entry name" value="Sigma3 and sigma4 domains of RNA polymerase sigma factors"/>
    <property type="match status" value="1"/>
</dbReference>
<protein>
    <submittedName>
        <fullName evidence="7">RNA polymerase sigma-70 factor (ECF subfamily)</fullName>
    </submittedName>
</protein>
<dbReference type="InterPro" id="IPR013324">
    <property type="entry name" value="RNA_pol_sigma_r3/r4-like"/>
</dbReference>
<evidence type="ECO:0000256" key="5">
    <source>
        <dbReference type="ARBA" id="ARBA00023163"/>
    </source>
</evidence>
<dbReference type="NCBIfam" id="TIGR02937">
    <property type="entry name" value="sigma70-ECF"/>
    <property type="match status" value="1"/>
</dbReference>
<reference evidence="7 8" key="1">
    <citation type="submission" date="2020-08" db="EMBL/GenBank/DDBJ databases">
        <title>Genomic Encyclopedia of Type Strains, Phase IV (KMG-IV): sequencing the most valuable type-strain genomes for metagenomic binning, comparative biology and taxonomic classification.</title>
        <authorList>
            <person name="Goeker M."/>
        </authorList>
    </citation>
    <scope>NUCLEOTIDE SEQUENCE [LARGE SCALE GENOMIC DNA]</scope>
    <source>
        <strain evidence="7 8">DSM 12251</strain>
    </source>
</reference>
<evidence type="ECO:0000256" key="4">
    <source>
        <dbReference type="ARBA" id="ARBA00023125"/>
    </source>
</evidence>
<comment type="caution">
    <text evidence="7">The sequence shown here is derived from an EMBL/GenBank/DDBJ whole genome shotgun (WGS) entry which is preliminary data.</text>
</comment>
<dbReference type="CDD" id="cd06171">
    <property type="entry name" value="Sigma70_r4"/>
    <property type="match status" value="1"/>
</dbReference>
<dbReference type="Gene3D" id="1.10.10.10">
    <property type="entry name" value="Winged helix-like DNA-binding domain superfamily/Winged helix DNA-binding domain"/>
    <property type="match status" value="1"/>
</dbReference>
<evidence type="ECO:0000259" key="6">
    <source>
        <dbReference type="Pfam" id="PF04545"/>
    </source>
</evidence>
<evidence type="ECO:0000313" key="8">
    <source>
        <dbReference type="Proteomes" id="UP000534294"/>
    </source>
</evidence>
<keyword evidence="3" id="KW-0731">Sigma factor</keyword>